<dbReference type="Proteomes" id="UP001602119">
    <property type="component" value="Unassembled WGS sequence"/>
</dbReference>
<dbReference type="GO" id="GO:0008168">
    <property type="term" value="F:methyltransferase activity"/>
    <property type="evidence" value="ECO:0007669"/>
    <property type="project" value="UniProtKB-KW"/>
</dbReference>
<accession>A0ABW6VDG6</accession>
<dbReference type="Pfam" id="PF13847">
    <property type="entry name" value="Methyltransf_31"/>
    <property type="match status" value="1"/>
</dbReference>
<name>A0ABW6VDG6_MICFU</name>
<gene>
    <name evidence="3" type="ORF">ACFY05_23665</name>
</gene>
<protein>
    <submittedName>
        <fullName evidence="3">Methyltransferase domain-containing protein</fullName>
    </submittedName>
</protein>
<reference evidence="3 4" key="1">
    <citation type="submission" date="2024-10" db="EMBL/GenBank/DDBJ databases">
        <title>The Natural Products Discovery Center: Release of the First 8490 Sequenced Strains for Exploring Actinobacteria Biosynthetic Diversity.</title>
        <authorList>
            <person name="Kalkreuter E."/>
            <person name="Kautsar S.A."/>
            <person name="Yang D."/>
            <person name="Bader C.D."/>
            <person name="Teijaro C.N."/>
            <person name="Fluegel L."/>
            <person name="Davis C.M."/>
            <person name="Simpson J.R."/>
            <person name="Lauterbach L."/>
            <person name="Steele A.D."/>
            <person name="Gui C."/>
            <person name="Meng S."/>
            <person name="Li G."/>
            <person name="Viehrig K."/>
            <person name="Ye F."/>
            <person name="Su P."/>
            <person name="Kiefer A.F."/>
            <person name="Nichols A."/>
            <person name="Cepeda A.J."/>
            <person name="Yan W."/>
            <person name="Fan B."/>
            <person name="Jiang Y."/>
            <person name="Adhikari A."/>
            <person name="Zheng C.-J."/>
            <person name="Schuster L."/>
            <person name="Cowan T.M."/>
            <person name="Smanski M.J."/>
            <person name="Chevrette M.G."/>
            <person name="De Carvalho L.P.S."/>
            <person name="Shen B."/>
        </authorList>
    </citation>
    <scope>NUCLEOTIDE SEQUENCE [LARGE SCALE GENOMIC DNA]</scope>
    <source>
        <strain evidence="3 4">NPDC001281</strain>
    </source>
</reference>
<evidence type="ECO:0000256" key="1">
    <source>
        <dbReference type="SAM" id="MobiDB-lite"/>
    </source>
</evidence>
<dbReference type="SUPFAM" id="SSF53335">
    <property type="entry name" value="S-adenosyl-L-methionine-dependent methyltransferases"/>
    <property type="match status" value="1"/>
</dbReference>
<proteinExistence type="predicted"/>
<evidence type="ECO:0000313" key="4">
    <source>
        <dbReference type="Proteomes" id="UP001602119"/>
    </source>
</evidence>
<dbReference type="InterPro" id="IPR025714">
    <property type="entry name" value="Methyltranfer_dom"/>
</dbReference>
<organism evidence="3 4">
    <name type="scientific">Microtetraspora fusca</name>
    <dbReference type="NCBI Taxonomy" id="1997"/>
    <lineage>
        <taxon>Bacteria</taxon>
        <taxon>Bacillati</taxon>
        <taxon>Actinomycetota</taxon>
        <taxon>Actinomycetes</taxon>
        <taxon>Streptosporangiales</taxon>
        <taxon>Streptosporangiaceae</taxon>
        <taxon>Microtetraspora</taxon>
    </lineage>
</organism>
<dbReference type="EMBL" id="JBIAXI010000014">
    <property type="protein sequence ID" value="MFF4775854.1"/>
    <property type="molecule type" value="Genomic_DNA"/>
</dbReference>
<feature type="compositionally biased region" description="Basic and acidic residues" evidence="1">
    <location>
        <begin position="289"/>
        <end position="303"/>
    </location>
</feature>
<dbReference type="GO" id="GO:0032259">
    <property type="term" value="P:methylation"/>
    <property type="evidence" value="ECO:0007669"/>
    <property type="project" value="UniProtKB-KW"/>
</dbReference>
<dbReference type="CDD" id="cd02440">
    <property type="entry name" value="AdoMet_MTases"/>
    <property type="match status" value="1"/>
</dbReference>
<feature type="domain" description="Methyltransferase" evidence="2">
    <location>
        <begin position="44"/>
        <end position="164"/>
    </location>
</feature>
<sequence>MSDTAEHATGYLLGHAALEQRRLLIQASYVRPWTARLLRRAGLTEGMSVLDVGSGLGDVAFIAAEIVGPGGRVVGVEREPAAVETARQRAASMGFTDIVSFANADLAEFDPAGVDPAGSGAAWRPFDALVGRFVLQYLPDPAAALRRLAGFVRPGGIVVMHDMDVSNPDVSVPRCALWNDCYALLSALFRAHGIAPDFGRHLTRVFLDAGLPWPDVDSGAMTGGKPGSTVFTWLGSAVQAVEPLLRQAGIALPDGLLVDDELVATLERAVQESRSMVLGNTHYGAWTRLHDGPTDRSDHDHPSRVLPRPVPARH</sequence>
<keyword evidence="3" id="KW-0808">Transferase</keyword>
<dbReference type="Gene3D" id="3.40.50.150">
    <property type="entry name" value="Vaccinia Virus protein VP39"/>
    <property type="match status" value="1"/>
</dbReference>
<comment type="caution">
    <text evidence="3">The sequence shown here is derived from an EMBL/GenBank/DDBJ whole genome shotgun (WGS) entry which is preliminary data.</text>
</comment>
<dbReference type="PANTHER" id="PTHR43861">
    <property type="entry name" value="TRANS-ACONITATE 2-METHYLTRANSFERASE-RELATED"/>
    <property type="match status" value="1"/>
</dbReference>
<keyword evidence="4" id="KW-1185">Reference proteome</keyword>
<dbReference type="RefSeq" id="WP_387344098.1">
    <property type="nucleotide sequence ID" value="NZ_JBIAXI010000014.1"/>
</dbReference>
<dbReference type="InterPro" id="IPR029063">
    <property type="entry name" value="SAM-dependent_MTases_sf"/>
</dbReference>
<feature type="region of interest" description="Disordered" evidence="1">
    <location>
        <begin position="289"/>
        <end position="314"/>
    </location>
</feature>
<keyword evidence="3" id="KW-0489">Methyltransferase</keyword>
<evidence type="ECO:0000313" key="3">
    <source>
        <dbReference type="EMBL" id="MFF4775854.1"/>
    </source>
</evidence>
<evidence type="ECO:0000259" key="2">
    <source>
        <dbReference type="Pfam" id="PF13847"/>
    </source>
</evidence>